<evidence type="ECO:0000313" key="3">
    <source>
        <dbReference type="Proteomes" id="UP000492821"/>
    </source>
</evidence>
<dbReference type="WBParaSite" id="Pan_g16095.t1">
    <property type="protein sequence ID" value="Pan_g16095.t1"/>
    <property type="gene ID" value="Pan_g16095"/>
</dbReference>
<dbReference type="AlphaFoldDB" id="A0A7E4V3I0"/>
<evidence type="ECO:0000313" key="4">
    <source>
        <dbReference type="WBParaSite" id="Pan_g16095.t1"/>
    </source>
</evidence>
<name>A0A7E4V3I0_PANRE</name>
<evidence type="ECO:0000256" key="1">
    <source>
        <dbReference type="SAM" id="MobiDB-lite"/>
    </source>
</evidence>
<evidence type="ECO:0000256" key="2">
    <source>
        <dbReference type="SAM" id="Phobius"/>
    </source>
</evidence>
<sequence>MGDHFLVTVNRGDIDNLTKEFSALLEEKPVRVEDARMRDAFKRCTLYFSHIRTLKSDNDQAQKESCITSCLDKLGFKVVCKDNKFIDLNDLDQCISPLTIFKWLRFHSLRRDSLSLMFSNVQGLMSKIEKVGNLLDKKKNHVFCFNETWLNVEKVCGKLLKVCEDGDFVIESKPRNKDEATANPGGGVATLIPKSFTKINSNENNFNVQTIDVLTTDIKLHENSQVRIVNIYVGRDKSKLKTKPKTKKDSSHENSPTAVDEPDEDSAKSKTEPLTEDDMQDFYYFNSKLQKDREKLSEAMTCIINKSLQTGKLPFAWKNPIVIVSNDNLDACYDYRHTMLNLTAFIVAKRIQNYLLEKQFISNDPEEDIARDMFGYVAKVTHGFEDYKNEFNQMPSPKSPPRSPSSKLVYWTVKWIRTSIITCTATEFFFTLALPLFGLTYFNVSQVLTNAAMSVLVYGPIYEGVFDGIQQFQKNYEKSNTNGLIRLFAPSIAALLRCFIFALLMAEFFVYSFLLKALLIMSLIDNLAIFSYVTTTTPTEEPPSKAEIPDRFLWLGEALYPERVRPRKLKFRHNDPMRGSYEL</sequence>
<feature type="transmembrane region" description="Helical" evidence="2">
    <location>
        <begin position="487"/>
        <end position="506"/>
    </location>
</feature>
<feature type="transmembrane region" description="Helical" evidence="2">
    <location>
        <begin position="513"/>
        <end position="533"/>
    </location>
</feature>
<protein>
    <submittedName>
        <fullName evidence="4">Anoctamin</fullName>
    </submittedName>
</protein>
<keyword evidence="2" id="KW-0812">Transmembrane</keyword>
<dbReference type="Gene3D" id="3.60.10.10">
    <property type="entry name" value="Endonuclease/exonuclease/phosphatase"/>
    <property type="match status" value="1"/>
</dbReference>
<dbReference type="SUPFAM" id="SSF56219">
    <property type="entry name" value="DNase I-like"/>
    <property type="match status" value="1"/>
</dbReference>
<reference evidence="3" key="1">
    <citation type="journal article" date="2013" name="Genetics">
        <title>The draft genome and transcriptome of Panagrellus redivivus are shaped by the harsh demands of a free-living lifestyle.</title>
        <authorList>
            <person name="Srinivasan J."/>
            <person name="Dillman A.R."/>
            <person name="Macchietto M.G."/>
            <person name="Heikkinen L."/>
            <person name="Lakso M."/>
            <person name="Fracchia K.M."/>
            <person name="Antoshechkin I."/>
            <person name="Mortazavi A."/>
            <person name="Wong G."/>
            <person name="Sternberg P.W."/>
        </authorList>
    </citation>
    <scope>NUCLEOTIDE SEQUENCE [LARGE SCALE GENOMIC DNA]</scope>
    <source>
        <strain evidence="3">MT8872</strain>
    </source>
</reference>
<feature type="region of interest" description="Disordered" evidence="1">
    <location>
        <begin position="240"/>
        <end position="273"/>
    </location>
</feature>
<accession>A0A7E4V3I0</accession>
<proteinExistence type="predicted"/>
<keyword evidence="3" id="KW-1185">Reference proteome</keyword>
<keyword evidence="2" id="KW-0472">Membrane</keyword>
<organism evidence="3 4">
    <name type="scientific">Panagrellus redivivus</name>
    <name type="common">Microworm</name>
    <dbReference type="NCBI Taxonomy" id="6233"/>
    <lineage>
        <taxon>Eukaryota</taxon>
        <taxon>Metazoa</taxon>
        <taxon>Ecdysozoa</taxon>
        <taxon>Nematoda</taxon>
        <taxon>Chromadorea</taxon>
        <taxon>Rhabditida</taxon>
        <taxon>Tylenchina</taxon>
        <taxon>Panagrolaimomorpha</taxon>
        <taxon>Panagrolaimoidea</taxon>
        <taxon>Panagrolaimidae</taxon>
        <taxon>Panagrellus</taxon>
    </lineage>
</organism>
<dbReference type="Proteomes" id="UP000492821">
    <property type="component" value="Unassembled WGS sequence"/>
</dbReference>
<keyword evidence="2" id="KW-1133">Transmembrane helix</keyword>
<reference evidence="4" key="2">
    <citation type="submission" date="2020-10" db="UniProtKB">
        <authorList>
            <consortium name="WormBaseParasite"/>
        </authorList>
    </citation>
    <scope>IDENTIFICATION</scope>
</reference>
<dbReference type="InterPro" id="IPR036691">
    <property type="entry name" value="Endo/exonu/phosph_ase_sf"/>
</dbReference>